<evidence type="ECO:0000313" key="3">
    <source>
        <dbReference type="EMBL" id="KIC93759.1"/>
    </source>
</evidence>
<proteinExistence type="predicted"/>
<sequence length="244" mass="28518">MFETNNSFVGHESRAAFKQLYLQLRQQEQRLYSDDELRELPDIHSGHIHYHEWKIRRQSSLRLAKYLMRKKSPIQILEIGCGNGWLAARLAGIEGSTVTAIDINGEEIRQAKRVFHKTNLDFREMDFDPEGFPGTAFDIVVFAASLQYFSPLKSILDNVLKCMADDGEIHILDTHFYKASELADAANRSCNYYTGRGYPAMAEYYFHHQIQELDGLNYKIMYNPQNLLNRLFVRNPFYWICVYQ</sequence>
<name>A0A0C1ITI3_9BACT</name>
<dbReference type="PANTHER" id="PTHR43861">
    <property type="entry name" value="TRANS-ACONITATE 2-METHYLTRANSFERASE-RELATED"/>
    <property type="match status" value="1"/>
</dbReference>
<dbReference type="STRING" id="1349421.OI18_15430"/>
<keyword evidence="1" id="KW-0808">Transferase</keyword>
<dbReference type="InterPro" id="IPR029063">
    <property type="entry name" value="SAM-dependent_MTases_sf"/>
</dbReference>
<reference evidence="3 4" key="1">
    <citation type="submission" date="2014-11" db="EMBL/GenBank/DDBJ databases">
        <title>Genome sequence of Flavihumibacter solisilvae 3-3.</title>
        <authorList>
            <person name="Zhou G."/>
            <person name="Li M."/>
            <person name="Wang G."/>
        </authorList>
    </citation>
    <scope>NUCLEOTIDE SEQUENCE [LARGE SCALE GENOMIC DNA]</scope>
    <source>
        <strain evidence="3 4">3-3</strain>
    </source>
</reference>
<keyword evidence="4" id="KW-1185">Reference proteome</keyword>
<gene>
    <name evidence="3" type="ORF">OI18_15430</name>
</gene>
<dbReference type="CDD" id="cd02440">
    <property type="entry name" value="AdoMet_MTases"/>
    <property type="match status" value="1"/>
</dbReference>
<comment type="caution">
    <text evidence="3">The sequence shown here is derived from an EMBL/GenBank/DDBJ whole genome shotgun (WGS) entry which is preliminary data.</text>
</comment>
<dbReference type="SUPFAM" id="SSF53335">
    <property type="entry name" value="S-adenosyl-L-methionine-dependent methyltransferases"/>
    <property type="match status" value="1"/>
</dbReference>
<organism evidence="3 4">
    <name type="scientific">Flavihumibacter solisilvae</name>
    <dbReference type="NCBI Taxonomy" id="1349421"/>
    <lineage>
        <taxon>Bacteria</taxon>
        <taxon>Pseudomonadati</taxon>
        <taxon>Bacteroidota</taxon>
        <taxon>Chitinophagia</taxon>
        <taxon>Chitinophagales</taxon>
        <taxon>Chitinophagaceae</taxon>
        <taxon>Flavihumibacter</taxon>
    </lineage>
</organism>
<evidence type="ECO:0000256" key="1">
    <source>
        <dbReference type="ARBA" id="ARBA00022679"/>
    </source>
</evidence>
<protein>
    <recommendedName>
        <fullName evidence="2">Methyltransferase domain-containing protein</fullName>
    </recommendedName>
</protein>
<evidence type="ECO:0000259" key="2">
    <source>
        <dbReference type="Pfam" id="PF13649"/>
    </source>
</evidence>
<dbReference type="Gene3D" id="3.40.50.150">
    <property type="entry name" value="Vaccinia Virus protein VP39"/>
    <property type="match status" value="1"/>
</dbReference>
<accession>A0A0C1ITI3</accession>
<dbReference type="Proteomes" id="UP000031408">
    <property type="component" value="Unassembled WGS sequence"/>
</dbReference>
<evidence type="ECO:0000313" key="4">
    <source>
        <dbReference type="Proteomes" id="UP000031408"/>
    </source>
</evidence>
<feature type="domain" description="Methyltransferase" evidence="2">
    <location>
        <begin position="76"/>
        <end position="167"/>
    </location>
</feature>
<dbReference type="GO" id="GO:0016740">
    <property type="term" value="F:transferase activity"/>
    <property type="evidence" value="ECO:0007669"/>
    <property type="project" value="UniProtKB-KW"/>
</dbReference>
<dbReference type="RefSeq" id="WP_039141382.1">
    <property type="nucleotide sequence ID" value="NZ_JSVC01000017.1"/>
</dbReference>
<dbReference type="AlphaFoldDB" id="A0A0C1ITI3"/>
<dbReference type="OrthoDB" id="9803035at2"/>
<dbReference type="EMBL" id="JSVC01000017">
    <property type="protein sequence ID" value="KIC93759.1"/>
    <property type="molecule type" value="Genomic_DNA"/>
</dbReference>
<dbReference type="Pfam" id="PF13649">
    <property type="entry name" value="Methyltransf_25"/>
    <property type="match status" value="1"/>
</dbReference>
<dbReference type="InterPro" id="IPR041698">
    <property type="entry name" value="Methyltransf_25"/>
</dbReference>